<evidence type="ECO:0000313" key="19">
    <source>
        <dbReference type="EMBL" id="GCB75412.1"/>
    </source>
</evidence>
<dbReference type="Gene3D" id="2.60.40.1460">
    <property type="entry name" value="Integrin domains. Chain A, domain 2"/>
    <property type="match status" value="1"/>
</dbReference>
<comment type="similarity">
    <text evidence="2 16">Belongs to the integrin alpha chain family.</text>
</comment>
<sequence>MINDNGLYFLAPDQRFCEAGWSSAITEAGEVLLGAPGSYFWQGQFFTANIEQIINNYDSNEPLKILGSKKQTDEANVRNDNSFKGYSLAMGEFTGDSEKEYLLGAPRAQNTLGSVHILQKADLKTKQTIVGEQVAAYFGYVVAVTDINSDGKDDILVGAPLFISPGPDGKRHEFGQVYVYLQETGAPFKQPTQIFTGTDKFGRFGSAIATLGDLDYDGYKDVAIGAPHAGEDGNGRVFIYFGHAHGLHPKFYQELKGNWAPVVVSAGFGFSLRGGEDIDANNYTDLIVGAHDADKVLLYRARPVITAEADVILTPDTLNPNQTTCRSPQIPDLVTCFEVRVCVKMKGHGIGQQFALNAQVELDKNKQQTQRRTLFLHSHQAQENFQLLPMGNKETTCRDFTAYLRHEKEFKDKLSPIVVTLNCSLSEEQSLSPGSLMPVLSPHSQVKVTKQTRILLECGSDGVCIPDLHLTATADKKLLLAGELNPLTVSISAANRADNAYETELHIPIPQQVDFISVVRDNK</sequence>
<dbReference type="SUPFAM" id="SSF69318">
    <property type="entry name" value="Integrin alpha N-terminal domain"/>
    <property type="match status" value="1"/>
</dbReference>
<evidence type="ECO:0000256" key="12">
    <source>
        <dbReference type="ARBA" id="ARBA00023157"/>
    </source>
</evidence>
<accession>A0A401PQL8</accession>
<dbReference type="GO" id="GO:0007229">
    <property type="term" value="P:integrin-mediated signaling pathway"/>
    <property type="evidence" value="ECO:0007669"/>
    <property type="project" value="UniProtKB-KW"/>
</dbReference>
<dbReference type="InterPro" id="IPR013519">
    <property type="entry name" value="Int_alpha_beta-p"/>
</dbReference>
<keyword evidence="5" id="KW-0732">Signal</keyword>
<dbReference type="InterPro" id="IPR000413">
    <property type="entry name" value="Integrin_alpha"/>
</dbReference>
<keyword evidence="13 16" id="KW-0675">Receptor</keyword>
<dbReference type="Pfam" id="PF08441">
    <property type="entry name" value="Integrin_A_Ig_1"/>
    <property type="match status" value="1"/>
</dbReference>
<dbReference type="Gene3D" id="2.130.10.130">
    <property type="entry name" value="Integrin alpha, N-terminal"/>
    <property type="match status" value="1"/>
</dbReference>
<dbReference type="GO" id="GO:0008305">
    <property type="term" value="C:integrin complex"/>
    <property type="evidence" value="ECO:0007669"/>
    <property type="project" value="InterPro"/>
</dbReference>
<evidence type="ECO:0000256" key="6">
    <source>
        <dbReference type="ARBA" id="ARBA00022737"/>
    </source>
</evidence>
<dbReference type="GO" id="GO:0098609">
    <property type="term" value="P:cell-cell adhesion"/>
    <property type="evidence" value="ECO:0007669"/>
    <property type="project" value="TreeGrafter"/>
</dbReference>
<dbReference type="EMBL" id="BFAA01011186">
    <property type="protein sequence ID" value="GCB75412.1"/>
    <property type="molecule type" value="Genomic_DNA"/>
</dbReference>
<dbReference type="InterPro" id="IPR048285">
    <property type="entry name" value="Integrin_alpha_Ig-like_2"/>
</dbReference>
<dbReference type="Proteomes" id="UP000288216">
    <property type="component" value="Unassembled WGS sequence"/>
</dbReference>
<keyword evidence="8 16" id="KW-0130">Cell adhesion</keyword>
<dbReference type="InterPro" id="IPR013517">
    <property type="entry name" value="FG-GAP"/>
</dbReference>
<dbReference type="Pfam" id="PF01839">
    <property type="entry name" value="FG-GAP"/>
    <property type="match status" value="2"/>
</dbReference>
<reference evidence="19 20" key="1">
    <citation type="journal article" date="2018" name="Nat. Ecol. Evol.">
        <title>Shark genomes provide insights into elasmobranch evolution and the origin of vertebrates.</title>
        <authorList>
            <person name="Hara Y"/>
            <person name="Yamaguchi K"/>
            <person name="Onimaru K"/>
            <person name="Kadota M"/>
            <person name="Koyanagi M"/>
            <person name="Keeley SD"/>
            <person name="Tatsumi K"/>
            <person name="Tanaka K"/>
            <person name="Motone F"/>
            <person name="Kageyama Y"/>
            <person name="Nozu R"/>
            <person name="Adachi N"/>
            <person name="Nishimura O"/>
            <person name="Nakagawa R"/>
            <person name="Tanegashima C"/>
            <person name="Kiyatake I"/>
            <person name="Matsumoto R"/>
            <person name="Murakumo K"/>
            <person name="Nishida K"/>
            <person name="Terakita A"/>
            <person name="Kuratani S"/>
            <person name="Sato K"/>
            <person name="Hyodo S Kuraku.S."/>
        </authorList>
    </citation>
    <scope>NUCLEOTIDE SEQUENCE [LARGE SCALE GENOMIC DNA]</scope>
</reference>
<evidence type="ECO:0000256" key="1">
    <source>
        <dbReference type="ARBA" id="ARBA00004479"/>
    </source>
</evidence>
<evidence type="ECO:0000256" key="9">
    <source>
        <dbReference type="ARBA" id="ARBA00022989"/>
    </source>
</evidence>
<evidence type="ECO:0000256" key="3">
    <source>
        <dbReference type="ARBA" id="ARBA00022692"/>
    </source>
</evidence>
<dbReference type="GO" id="GO:0005178">
    <property type="term" value="F:integrin binding"/>
    <property type="evidence" value="ECO:0007669"/>
    <property type="project" value="TreeGrafter"/>
</dbReference>
<gene>
    <name evidence="19" type="ORF">scyTo_0017340</name>
</gene>
<dbReference type="GO" id="GO:0033627">
    <property type="term" value="P:cell adhesion mediated by integrin"/>
    <property type="evidence" value="ECO:0007669"/>
    <property type="project" value="TreeGrafter"/>
</dbReference>
<keyword evidence="14" id="KW-0325">Glycoprotein</keyword>
<keyword evidence="10 16" id="KW-0401">Integrin</keyword>
<feature type="repeat" description="FG-GAP" evidence="15">
    <location>
        <begin position="124"/>
        <end position="189"/>
    </location>
</feature>
<dbReference type="PANTHER" id="PTHR23220">
    <property type="entry name" value="INTEGRIN ALPHA"/>
    <property type="match status" value="1"/>
</dbReference>
<keyword evidence="6" id="KW-0677">Repeat</keyword>
<dbReference type="InterPro" id="IPR013649">
    <property type="entry name" value="Integrin_alpha_Ig-like_1"/>
</dbReference>
<evidence type="ECO:0000256" key="7">
    <source>
        <dbReference type="ARBA" id="ARBA00022837"/>
    </source>
</evidence>
<evidence type="ECO:0000256" key="14">
    <source>
        <dbReference type="ARBA" id="ARBA00023180"/>
    </source>
</evidence>
<keyword evidence="3" id="KW-0812">Transmembrane</keyword>
<protein>
    <submittedName>
        <fullName evidence="19">Uncharacterized protein</fullName>
    </submittedName>
</protein>
<comment type="subcellular location">
    <subcellularLocation>
        <location evidence="1 16">Membrane</location>
        <topology evidence="1 16">Single-pass type I membrane protein</topology>
    </subcellularLocation>
</comment>
<keyword evidence="4" id="KW-0479">Metal-binding</keyword>
<dbReference type="GO" id="GO:0009897">
    <property type="term" value="C:external side of plasma membrane"/>
    <property type="evidence" value="ECO:0007669"/>
    <property type="project" value="TreeGrafter"/>
</dbReference>
<dbReference type="InterPro" id="IPR028994">
    <property type="entry name" value="Integrin_alpha_N"/>
</dbReference>
<dbReference type="PRINTS" id="PR01185">
    <property type="entry name" value="INTEGRINA"/>
</dbReference>
<evidence type="ECO:0000256" key="13">
    <source>
        <dbReference type="ARBA" id="ARBA00023170"/>
    </source>
</evidence>
<organism evidence="19 20">
    <name type="scientific">Scyliorhinus torazame</name>
    <name type="common">Cloudy catshark</name>
    <name type="synonym">Catulus torazame</name>
    <dbReference type="NCBI Taxonomy" id="75743"/>
    <lineage>
        <taxon>Eukaryota</taxon>
        <taxon>Metazoa</taxon>
        <taxon>Chordata</taxon>
        <taxon>Craniata</taxon>
        <taxon>Vertebrata</taxon>
        <taxon>Chondrichthyes</taxon>
        <taxon>Elasmobranchii</taxon>
        <taxon>Galeomorphii</taxon>
        <taxon>Galeoidea</taxon>
        <taxon>Carcharhiniformes</taxon>
        <taxon>Scyliorhinidae</taxon>
        <taxon>Scyliorhinus</taxon>
    </lineage>
</organism>
<comment type="caution">
    <text evidence="19">The sequence shown here is derived from an EMBL/GenBank/DDBJ whole genome shotgun (WGS) entry which is preliminary data.</text>
</comment>
<evidence type="ECO:0000256" key="8">
    <source>
        <dbReference type="ARBA" id="ARBA00022889"/>
    </source>
</evidence>
<evidence type="ECO:0000256" key="11">
    <source>
        <dbReference type="ARBA" id="ARBA00023136"/>
    </source>
</evidence>
<keyword evidence="12" id="KW-1015">Disulfide bond</keyword>
<evidence type="ECO:0000256" key="10">
    <source>
        <dbReference type="ARBA" id="ARBA00023037"/>
    </source>
</evidence>
<dbReference type="OrthoDB" id="5317514at2759"/>
<dbReference type="FunFam" id="2.60.40.1460:FF:000001">
    <property type="entry name" value="Integrin, alpha V"/>
    <property type="match status" value="1"/>
</dbReference>
<dbReference type="Pfam" id="PF20805">
    <property type="entry name" value="Integrin_A_Ig_2"/>
    <property type="match status" value="1"/>
</dbReference>
<dbReference type="SUPFAM" id="SSF69179">
    <property type="entry name" value="Integrin domains"/>
    <property type="match status" value="2"/>
</dbReference>
<dbReference type="SMART" id="SM00191">
    <property type="entry name" value="Int_alpha"/>
    <property type="match status" value="4"/>
</dbReference>
<dbReference type="STRING" id="75743.A0A401PQL8"/>
<evidence type="ECO:0000313" key="20">
    <source>
        <dbReference type="Proteomes" id="UP000288216"/>
    </source>
</evidence>
<dbReference type="Gene3D" id="2.60.40.1510">
    <property type="entry name" value="ntegrin, alpha v. Chain A, domain 3"/>
    <property type="match status" value="1"/>
</dbReference>
<dbReference type="AlphaFoldDB" id="A0A401PQL8"/>
<dbReference type="GO" id="GO:0046872">
    <property type="term" value="F:metal ion binding"/>
    <property type="evidence" value="ECO:0007669"/>
    <property type="project" value="UniProtKB-KW"/>
</dbReference>
<evidence type="ECO:0000259" key="17">
    <source>
        <dbReference type="Pfam" id="PF08441"/>
    </source>
</evidence>
<dbReference type="GO" id="GO:0007160">
    <property type="term" value="P:cell-matrix adhesion"/>
    <property type="evidence" value="ECO:0007669"/>
    <property type="project" value="TreeGrafter"/>
</dbReference>
<dbReference type="InterPro" id="IPR032695">
    <property type="entry name" value="Integrin_dom_sf"/>
</dbReference>
<feature type="repeat" description="FG-GAP" evidence="15">
    <location>
        <begin position="190"/>
        <end position="249"/>
    </location>
</feature>
<evidence type="ECO:0000256" key="15">
    <source>
        <dbReference type="PROSITE-ProRule" id="PRU00803"/>
    </source>
</evidence>
<keyword evidence="9" id="KW-1133">Transmembrane helix</keyword>
<keyword evidence="20" id="KW-1185">Reference proteome</keyword>
<dbReference type="GO" id="GO:0001525">
    <property type="term" value="P:angiogenesis"/>
    <property type="evidence" value="ECO:0007669"/>
    <property type="project" value="TreeGrafter"/>
</dbReference>
<feature type="repeat" description="FG-GAP" evidence="15">
    <location>
        <begin position="253"/>
        <end position="316"/>
    </location>
</feature>
<evidence type="ECO:0000256" key="5">
    <source>
        <dbReference type="ARBA" id="ARBA00022729"/>
    </source>
</evidence>
<evidence type="ECO:0000256" key="4">
    <source>
        <dbReference type="ARBA" id="ARBA00022723"/>
    </source>
</evidence>
<evidence type="ECO:0000256" key="2">
    <source>
        <dbReference type="ARBA" id="ARBA00008054"/>
    </source>
</evidence>
<evidence type="ECO:0000259" key="18">
    <source>
        <dbReference type="Pfam" id="PF20805"/>
    </source>
</evidence>
<dbReference type="OMA" id="IIYIYHG"/>
<proteinExistence type="inferred from homology"/>
<dbReference type="PROSITE" id="PS51470">
    <property type="entry name" value="FG_GAP"/>
    <property type="match status" value="3"/>
</dbReference>
<feature type="non-terminal residue" evidence="19">
    <location>
        <position position="523"/>
    </location>
</feature>
<dbReference type="PANTHER" id="PTHR23220:SF73">
    <property type="entry name" value="INTEGRIN ALPHA-IIB"/>
    <property type="match status" value="1"/>
</dbReference>
<feature type="domain" description="Integrin alpha second immunoglobulin-like" evidence="18">
    <location>
        <begin position="458"/>
        <end position="521"/>
    </location>
</feature>
<keyword evidence="11" id="KW-0472">Membrane</keyword>
<evidence type="ECO:0000256" key="16">
    <source>
        <dbReference type="RuleBase" id="RU003762"/>
    </source>
</evidence>
<feature type="domain" description="Integrin alpha first immunoglubulin-like" evidence="17">
    <location>
        <begin position="301"/>
        <end position="456"/>
    </location>
</feature>
<keyword evidence="7" id="KW-0106">Calcium</keyword>
<name>A0A401PQL8_SCYTO</name>